<organism evidence="1 2">
    <name type="scientific">Gomphillus americanus</name>
    <dbReference type="NCBI Taxonomy" id="1940652"/>
    <lineage>
        <taxon>Eukaryota</taxon>
        <taxon>Fungi</taxon>
        <taxon>Dikarya</taxon>
        <taxon>Ascomycota</taxon>
        <taxon>Pezizomycotina</taxon>
        <taxon>Lecanoromycetes</taxon>
        <taxon>OSLEUM clade</taxon>
        <taxon>Ostropomycetidae</taxon>
        <taxon>Ostropales</taxon>
        <taxon>Graphidaceae</taxon>
        <taxon>Gomphilloideae</taxon>
        <taxon>Gomphillus</taxon>
    </lineage>
</organism>
<dbReference type="InterPro" id="IPR011047">
    <property type="entry name" value="Quinoprotein_ADH-like_sf"/>
</dbReference>
<protein>
    <submittedName>
        <fullName evidence="1">Uncharacterized protein</fullName>
    </submittedName>
</protein>
<comment type="caution">
    <text evidence="1">The sequence shown here is derived from an EMBL/GenBank/DDBJ whole genome shotgun (WGS) entry which is preliminary data.</text>
</comment>
<dbReference type="SUPFAM" id="SSF50998">
    <property type="entry name" value="Quinoprotein alcohol dehydrogenase-like"/>
    <property type="match status" value="1"/>
</dbReference>
<dbReference type="AlphaFoldDB" id="A0A8H3ELF7"/>
<keyword evidence="2" id="KW-1185">Reference proteome</keyword>
<evidence type="ECO:0000313" key="2">
    <source>
        <dbReference type="Proteomes" id="UP000664169"/>
    </source>
</evidence>
<name>A0A8H3ELF7_9LECA</name>
<accession>A0A8H3ELF7</accession>
<dbReference type="Proteomes" id="UP000664169">
    <property type="component" value="Unassembled WGS sequence"/>
</dbReference>
<proteinExistence type="predicted"/>
<dbReference type="EMBL" id="CAJPDQ010000003">
    <property type="protein sequence ID" value="CAF9907533.1"/>
    <property type="molecule type" value="Genomic_DNA"/>
</dbReference>
<gene>
    <name evidence="1" type="ORF">GOMPHAMPRED_005136</name>
</gene>
<reference evidence="1" key="1">
    <citation type="submission" date="2021-03" db="EMBL/GenBank/DDBJ databases">
        <authorList>
            <person name="Tagirdzhanova G."/>
        </authorList>
    </citation>
    <scope>NUCLEOTIDE SEQUENCE</scope>
</reference>
<dbReference type="OrthoDB" id="538223at2759"/>
<dbReference type="InterPro" id="IPR015943">
    <property type="entry name" value="WD40/YVTN_repeat-like_dom_sf"/>
</dbReference>
<evidence type="ECO:0000313" key="1">
    <source>
        <dbReference type="EMBL" id="CAF9907533.1"/>
    </source>
</evidence>
<sequence>MKQSGFLTAQSSTVTFVHLSAKQFILSSKDIYSSLRTHRLLYTRSIEVLSKTLRRNIYDMTDIGCRVDDLQKDRIDPLAGVVYPCVYWFRHLQMLIRSNDCRMRDEETLQHFIEDKYIYWIEALIWLRAFSYGVSGMNDLKLLLAQNNGSREVECGLASIRALIHDALCFIMFCLYIDELPLQVYTSALFFSPSASLIRTLFSFEIPSWLTSERPLMNSWSNRGMTYSLPMGSSQSFSLCHGGEKLAIVTDSYVQIRSAKTDALELQIDESLFAAAAFVQDSHHLLTLQKGSGRVIVYDWSTGFRIREMAMDISTSVPAFGPGCMTYGATGGLVVHSHGKCLNCRDCKSGDLLYFLNFPTEIEELKFSHEESKLVVGTAGHIYLCVASTGEILLGIGKLDISNLQKLRMAFTPDSHEIFLAHGRHVSILDLETQSKRQIITAPLDIISFHITDHYLFLKLDDDSIILTDLDGANYHAVTDGLGIYQASSEYVNTYQPTVFTNSLWLISLECYQLIFYDIEEVLGCEKGVSEKCSPINTFAVSPDGEHLATSYTSSTIQISRKDLEPIVLKSDFQAVFLSFSYDQHLAVCGKHGKIAIWDIAGTPILLSSFREFDPGWDVDIFRVEFSPQGQYATYRGTSVTIHDRQARTNLDLGDHRAVNVKFSGQHSLAMLMKERPTRPHSSMIRIWNIENGAHLVYTTGEHPFYQMSFSIDGDLFAYMPFYSLSAKPARVEVRETESWSVVDTVELPSEKASDLWYSNNMKQFRTPARLTHPDTSCTELFVRGTSVYIGDEFILRLPAEYGIESFEIRGESLIYPVMGGQVRRIEINAEKAIKDLRFSGSSDGSMRSQSRII</sequence>
<dbReference type="Gene3D" id="2.130.10.10">
    <property type="entry name" value="YVTN repeat-like/Quinoprotein amine dehydrogenase"/>
    <property type="match status" value="2"/>
</dbReference>